<proteinExistence type="predicted"/>
<evidence type="ECO:0000313" key="2">
    <source>
        <dbReference type="EMBL" id="SDQ27943.1"/>
    </source>
</evidence>
<keyword evidence="1" id="KW-1133">Transmembrane helix</keyword>
<dbReference type="Proteomes" id="UP000183471">
    <property type="component" value="Unassembled WGS sequence"/>
</dbReference>
<keyword evidence="3" id="KW-1185">Reference proteome</keyword>
<protein>
    <recommendedName>
        <fullName evidence="4">DUF4381 domain-containing protein</fullName>
    </recommendedName>
</protein>
<name>A0ABY0T5S4_9PROT</name>
<gene>
    <name evidence="2" type="ORF">SAMN05216402_0162</name>
</gene>
<sequence>MNEYTDQISGYFNQVPMWPLVLLAVAIVISGIYELIHRKHRANAIDDFRSAILSTLSGLYPEPTNWPKSIDTYLCARLPVMQEIIDDFKPNVRQESLPAYNRDWDNYYQFCRTEVTDDKCMAAELNPGTEPDPKKQFHTLVSNLLRHAS</sequence>
<evidence type="ECO:0008006" key="4">
    <source>
        <dbReference type="Google" id="ProtNLM"/>
    </source>
</evidence>
<feature type="transmembrane region" description="Helical" evidence="1">
    <location>
        <begin position="17"/>
        <end position="36"/>
    </location>
</feature>
<keyword evidence="1" id="KW-0472">Membrane</keyword>
<evidence type="ECO:0000313" key="3">
    <source>
        <dbReference type="Proteomes" id="UP000183471"/>
    </source>
</evidence>
<dbReference type="RefSeq" id="WP_074630361.1">
    <property type="nucleotide sequence ID" value="NZ_FNKY01000001.1"/>
</dbReference>
<evidence type="ECO:0000256" key="1">
    <source>
        <dbReference type="SAM" id="Phobius"/>
    </source>
</evidence>
<reference evidence="2 3" key="1">
    <citation type="submission" date="2016-10" db="EMBL/GenBank/DDBJ databases">
        <authorList>
            <person name="Varghese N."/>
            <person name="Submissions S."/>
        </authorList>
    </citation>
    <scope>NUCLEOTIDE SEQUENCE [LARGE SCALE GENOMIC DNA]</scope>
    <source>
        <strain evidence="2 3">Nl1</strain>
    </source>
</reference>
<accession>A0ABY0T5S4</accession>
<comment type="caution">
    <text evidence="2">The sequence shown here is derived from an EMBL/GenBank/DDBJ whole genome shotgun (WGS) entry which is preliminary data.</text>
</comment>
<keyword evidence="1" id="KW-0812">Transmembrane</keyword>
<dbReference type="EMBL" id="FNKY01000001">
    <property type="protein sequence ID" value="SDQ27943.1"/>
    <property type="molecule type" value="Genomic_DNA"/>
</dbReference>
<organism evidence="2 3">
    <name type="scientific">Nitrosospira multiformis</name>
    <dbReference type="NCBI Taxonomy" id="1231"/>
    <lineage>
        <taxon>Bacteria</taxon>
        <taxon>Pseudomonadati</taxon>
        <taxon>Pseudomonadota</taxon>
        <taxon>Betaproteobacteria</taxon>
        <taxon>Nitrosomonadales</taxon>
        <taxon>Nitrosomonadaceae</taxon>
        <taxon>Nitrosospira</taxon>
    </lineage>
</organism>